<sequence length="890" mass="96863">MVWNTMILFLLLTLLQGAVSLGDLTGEHQHHNWHHPHYRSPLEPSVTSHVARQQKALDYDLATSTTTVTLGEEDKYEWFRKAKATSRAYEVPEPTSVVDEPLIASRASVITVTEPSGIVQILPGSSEPQTGSVQTTLETDGHVTTQPILTSPISTPTSLIPTPSQTVSMPTAAPTIDMGSPDIFSDPIGTDSPPASISRRRDHPAPRLGIENSTAPLQTNKFYSNFFLGSQQQPTYLIPYSVAWAKGKGASGSWGLAISHINASQRVFGPTVSNTGAAQYYINPVGTHSMVLSAKELGSSTVLNSDQLTGSSVRISLRPGPGMPPAIQFPLVQGSAFVSGIYSGAHPLIQTGVYFKTVTRSIKEPKPGITKYKFSMEDGTTWLLYAHHIKGDPLDLHVANNGLAEGKAPFYGVVQVAKDPGGGEVLFDQACGVYATGVELSGRIKDTTAAYSFKFSRAGMSNATLAMYALPHHQSSFDSATQAKVTPLELDTPTKGRAAIVLGDVWTMIEPNIPVDLGFVPWLPKVGSLSTVSDSAKAFIHNIARQELSQNMNKQSDQDSMYFSGKALAKFASIVLAANDILDDKPLAAAGLGQLKLAFSRFAKNEQKYPLLYESAWGGVVSSAAYVTGNAGADFGNSYYNDHHFHYGYFIYTAAVIGHLDPAWIEVNKPFVNTLVRDVSNPSAKDKLFPVWRCFDWYHGHSWAHGLFESLDGKDQESSSEDSMHAYAIKMWGTVSQDQNMAARGSLMLAVQARSFRDYYLYHSSNKVQPPEFIGNKVAGILFENKVDHTTFFGGNIEYIQGIHMLPLLPHTPYIRAQDFVAEEWNAFFDQGRADDVVGGWKGILFGNLATIDPKGAYAFFSSEDFDPSWLDGGASLTWYLTYAAVLGGL</sequence>
<keyword evidence="4 13" id="KW-0378">Hydrolase</keyword>
<evidence type="ECO:0000259" key="12">
    <source>
        <dbReference type="Pfam" id="PF17652"/>
    </source>
</evidence>
<dbReference type="GO" id="GO:0071555">
    <property type="term" value="P:cell wall organization"/>
    <property type="evidence" value="ECO:0007669"/>
    <property type="project" value="UniProtKB-KW"/>
</dbReference>
<evidence type="ECO:0000256" key="2">
    <source>
        <dbReference type="ARBA" id="ARBA00010730"/>
    </source>
</evidence>
<dbReference type="AlphaFoldDB" id="A0AA39WKS2"/>
<dbReference type="Gene3D" id="1.10.287.1170">
    <property type="entry name" value="glycoside hydrolase family 81 endo-[beta] glucanase"/>
    <property type="match status" value="1"/>
</dbReference>
<evidence type="ECO:0000313" key="14">
    <source>
        <dbReference type="Proteomes" id="UP001175000"/>
    </source>
</evidence>
<evidence type="ECO:0000256" key="3">
    <source>
        <dbReference type="ARBA" id="ARBA00012780"/>
    </source>
</evidence>
<dbReference type="InterPro" id="IPR005200">
    <property type="entry name" value="Endo-beta-glucanase"/>
</dbReference>
<reference evidence="13" key="1">
    <citation type="submission" date="2023-06" db="EMBL/GenBank/DDBJ databases">
        <title>Genome-scale phylogeny and comparative genomics of the fungal order Sordariales.</title>
        <authorList>
            <consortium name="Lawrence Berkeley National Laboratory"/>
            <person name="Hensen N."/>
            <person name="Bonometti L."/>
            <person name="Westerberg I."/>
            <person name="Brannstrom I.O."/>
            <person name="Guillou S."/>
            <person name="Cros-Aarteil S."/>
            <person name="Calhoun S."/>
            <person name="Haridas S."/>
            <person name="Kuo A."/>
            <person name="Mondo S."/>
            <person name="Pangilinan J."/>
            <person name="Riley R."/>
            <person name="Labutti K."/>
            <person name="Andreopoulos B."/>
            <person name="Lipzen A."/>
            <person name="Chen C."/>
            <person name="Yanf M."/>
            <person name="Daum C."/>
            <person name="Ng V."/>
            <person name="Clum A."/>
            <person name="Steindorff A."/>
            <person name="Ohm R."/>
            <person name="Martin F."/>
            <person name="Silar P."/>
            <person name="Natvig D."/>
            <person name="Lalanne C."/>
            <person name="Gautier V."/>
            <person name="Ament-Velasquez S.L."/>
            <person name="Kruys A."/>
            <person name="Hutchinson M.I."/>
            <person name="Powell A.J."/>
            <person name="Barry K."/>
            <person name="Miller A.N."/>
            <person name="Grigoriev I.V."/>
            <person name="Debuchy R."/>
            <person name="Gladieux P."/>
            <person name="Thoren M.H."/>
            <person name="Johannesson H."/>
        </authorList>
    </citation>
    <scope>NUCLEOTIDE SEQUENCE</scope>
    <source>
        <strain evidence="13">CBS 606.72</strain>
    </source>
</reference>
<keyword evidence="8" id="KW-0624">Polysaccharide degradation</keyword>
<keyword evidence="14" id="KW-1185">Reference proteome</keyword>
<evidence type="ECO:0000256" key="6">
    <source>
        <dbReference type="ARBA" id="ARBA00023295"/>
    </source>
</evidence>
<dbReference type="GO" id="GO:0000272">
    <property type="term" value="P:polysaccharide catabolic process"/>
    <property type="evidence" value="ECO:0007669"/>
    <property type="project" value="UniProtKB-KW"/>
</dbReference>
<feature type="signal peptide" evidence="10">
    <location>
        <begin position="1"/>
        <end position="20"/>
    </location>
</feature>
<dbReference type="FunFam" id="1.10.287.1170:FF:000001">
    <property type="entry name" value="Endo-1,3-beta-glucanase Engl1"/>
    <property type="match status" value="1"/>
</dbReference>
<dbReference type="Gene3D" id="2.70.98.30">
    <property type="entry name" value="Golgi alpha-mannosidase II, domain 4"/>
    <property type="match status" value="1"/>
</dbReference>
<keyword evidence="5" id="KW-0119">Carbohydrate metabolism</keyword>
<dbReference type="Proteomes" id="UP001175000">
    <property type="component" value="Unassembled WGS sequence"/>
</dbReference>
<accession>A0AA39WKS2</accession>
<evidence type="ECO:0000313" key="13">
    <source>
        <dbReference type="EMBL" id="KAK0617230.1"/>
    </source>
</evidence>
<dbReference type="PROSITE" id="PS52008">
    <property type="entry name" value="GH81"/>
    <property type="match status" value="1"/>
</dbReference>
<feature type="domain" description="Glycosyl hydrolase family 81 C-terminal" evidence="12">
    <location>
        <begin position="532"/>
        <end position="881"/>
    </location>
</feature>
<evidence type="ECO:0000256" key="7">
    <source>
        <dbReference type="ARBA" id="ARBA00023316"/>
    </source>
</evidence>
<dbReference type="Gene3D" id="1.20.5.420">
    <property type="entry name" value="Immunoglobulin FC, subunit C"/>
    <property type="match status" value="1"/>
</dbReference>
<evidence type="ECO:0000256" key="8">
    <source>
        <dbReference type="ARBA" id="ARBA00023326"/>
    </source>
</evidence>
<organism evidence="13 14">
    <name type="scientific">Immersiella caudata</name>
    <dbReference type="NCBI Taxonomy" id="314043"/>
    <lineage>
        <taxon>Eukaryota</taxon>
        <taxon>Fungi</taxon>
        <taxon>Dikarya</taxon>
        <taxon>Ascomycota</taxon>
        <taxon>Pezizomycotina</taxon>
        <taxon>Sordariomycetes</taxon>
        <taxon>Sordariomycetidae</taxon>
        <taxon>Sordariales</taxon>
        <taxon>Lasiosphaeriaceae</taxon>
        <taxon>Immersiella</taxon>
    </lineage>
</organism>
<feature type="domain" description="Glycosyl hydrolase family 81 N-terminal" evidence="11">
    <location>
        <begin position="203"/>
        <end position="523"/>
    </location>
</feature>
<comment type="caution">
    <text evidence="13">The sequence shown here is derived from an EMBL/GenBank/DDBJ whole genome shotgun (WGS) entry which is preliminary data.</text>
</comment>
<dbReference type="GO" id="GO:0042973">
    <property type="term" value="F:glucan endo-1,3-beta-D-glucosidase activity"/>
    <property type="evidence" value="ECO:0007669"/>
    <property type="project" value="UniProtKB-EC"/>
</dbReference>
<evidence type="ECO:0000256" key="5">
    <source>
        <dbReference type="ARBA" id="ARBA00023277"/>
    </source>
</evidence>
<evidence type="ECO:0000259" key="11">
    <source>
        <dbReference type="Pfam" id="PF03639"/>
    </source>
</evidence>
<evidence type="ECO:0000256" key="9">
    <source>
        <dbReference type="SAM" id="MobiDB-lite"/>
    </source>
</evidence>
<dbReference type="Pfam" id="PF17652">
    <property type="entry name" value="Glyco_hydro81C"/>
    <property type="match status" value="1"/>
</dbReference>
<comment type="catalytic activity">
    <reaction evidence="1">
        <text>Hydrolysis of (1-&gt;3)-beta-D-glucosidic linkages in (1-&gt;3)-beta-D-glucans.</text>
        <dbReference type="EC" id="3.2.1.39"/>
    </reaction>
</comment>
<dbReference type="EMBL" id="JAULSU010000005">
    <property type="protein sequence ID" value="KAK0617230.1"/>
    <property type="molecule type" value="Genomic_DNA"/>
</dbReference>
<dbReference type="InterPro" id="IPR040720">
    <property type="entry name" value="GH81_C"/>
</dbReference>
<feature type="chain" id="PRO_5041204296" description="glucan endo-1,3-beta-D-glucosidase" evidence="10">
    <location>
        <begin position="21"/>
        <end position="890"/>
    </location>
</feature>
<evidence type="ECO:0000256" key="10">
    <source>
        <dbReference type="SAM" id="SignalP"/>
    </source>
</evidence>
<feature type="region of interest" description="Disordered" evidence="9">
    <location>
        <begin position="146"/>
        <end position="168"/>
    </location>
</feature>
<proteinExistence type="inferred from homology"/>
<comment type="similarity">
    <text evidence="2">Belongs to the glycosyl hydrolase 81 family.</text>
</comment>
<dbReference type="PANTHER" id="PTHR31983:SF0">
    <property type="entry name" value="GLUCAN ENDO-1,3-BETA-D-GLUCOSIDASE 2"/>
    <property type="match status" value="1"/>
</dbReference>
<feature type="region of interest" description="Disordered" evidence="9">
    <location>
        <begin position="180"/>
        <end position="212"/>
    </location>
</feature>
<dbReference type="PANTHER" id="PTHR31983">
    <property type="entry name" value="ENDO-1,3(4)-BETA-GLUCANASE 1"/>
    <property type="match status" value="1"/>
</dbReference>
<keyword evidence="7" id="KW-0961">Cell wall biogenesis/degradation</keyword>
<name>A0AA39WKS2_9PEZI</name>
<gene>
    <name evidence="13" type="ORF">B0T14DRAFT_589712</name>
</gene>
<dbReference type="Pfam" id="PF03639">
    <property type="entry name" value="Glyco_hydro_81"/>
    <property type="match status" value="1"/>
</dbReference>
<feature type="compositionally biased region" description="Low complexity" evidence="9">
    <location>
        <begin position="146"/>
        <end position="166"/>
    </location>
</feature>
<evidence type="ECO:0000256" key="4">
    <source>
        <dbReference type="ARBA" id="ARBA00022801"/>
    </source>
</evidence>
<keyword evidence="10" id="KW-0732">Signal</keyword>
<protein>
    <recommendedName>
        <fullName evidence="3">glucan endo-1,3-beta-D-glucosidase</fullName>
        <ecNumber evidence="3">3.2.1.39</ecNumber>
    </recommendedName>
</protein>
<dbReference type="GO" id="GO:0052861">
    <property type="term" value="F:endo-1,3(4)-beta-glucanase activity"/>
    <property type="evidence" value="ECO:0007669"/>
    <property type="project" value="InterPro"/>
</dbReference>
<dbReference type="EC" id="3.2.1.39" evidence="3"/>
<dbReference type="GO" id="GO:0009986">
    <property type="term" value="C:cell surface"/>
    <property type="evidence" value="ECO:0007669"/>
    <property type="project" value="TreeGrafter"/>
</dbReference>
<keyword evidence="6" id="KW-0326">Glycosidase</keyword>
<evidence type="ECO:0000256" key="1">
    <source>
        <dbReference type="ARBA" id="ARBA00000382"/>
    </source>
</evidence>
<dbReference type="InterPro" id="IPR040451">
    <property type="entry name" value="GH81_N"/>
</dbReference>